<proteinExistence type="predicted"/>
<reference evidence="1" key="1">
    <citation type="submission" date="2021-06" db="EMBL/GenBank/DDBJ databases">
        <authorList>
            <person name="Hodson N. C."/>
            <person name="Mongue J. A."/>
            <person name="Jaron S. K."/>
        </authorList>
    </citation>
    <scope>NUCLEOTIDE SEQUENCE</scope>
</reference>
<name>A0A8J2JI77_9HEXA</name>
<dbReference type="EMBL" id="CAJVCH010046286">
    <property type="protein sequence ID" value="CAG7717485.1"/>
    <property type="molecule type" value="Genomic_DNA"/>
</dbReference>
<protein>
    <submittedName>
        <fullName evidence="1">Uncharacterized protein</fullName>
    </submittedName>
</protein>
<accession>A0A8J2JI77</accession>
<organism evidence="1 2">
    <name type="scientific">Allacma fusca</name>
    <dbReference type="NCBI Taxonomy" id="39272"/>
    <lineage>
        <taxon>Eukaryota</taxon>
        <taxon>Metazoa</taxon>
        <taxon>Ecdysozoa</taxon>
        <taxon>Arthropoda</taxon>
        <taxon>Hexapoda</taxon>
        <taxon>Collembola</taxon>
        <taxon>Symphypleona</taxon>
        <taxon>Sminthuridae</taxon>
        <taxon>Allacma</taxon>
    </lineage>
</organism>
<evidence type="ECO:0000313" key="1">
    <source>
        <dbReference type="EMBL" id="CAG7717485.1"/>
    </source>
</evidence>
<gene>
    <name evidence="1" type="ORF">AFUS01_LOCUS6942</name>
</gene>
<dbReference type="Proteomes" id="UP000708208">
    <property type="component" value="Unassembled WGS sequence"/>
</dbReference>
<dbReference type="AlphaFoldDB" id="A0A8J2JI77"/>
<sequence>MANSLQTQCEDDEVEEDVLSLASQSLFIAPCTFYTLKYETVHVHEEDASQTCFFCAIIKAPVLKSGYPPLQPKIRNFSDLSHS</sequence>
<evidence type="ECO:0000313" key="2">
    <source>
        <dbReference type="Proteomes" id="UP000708208"/>
    </source>
</evidence>
<comment type="caution">
    <text evidence="1">The sequence shown here is derived from an EMBL/GenBank/DDBJ whole genome shotgun (WGS) entry which is preliminary data.</text>
</comment>
<keyword evidence="2" id="KW-1185">Reference proteome</keyword>